<name>A0A7I7P0K3_9MYCO</name>
<keyword evidence="2" id="KW-1185">Reference proteome</keyword>
<organism evidence="1 2">
    <name type="scientific">Mycobacterium seoulense</name>
    <dbReference type="NCBI Taxonomy" id="386911"/>
    <lineage>
        <taxon>Bacteria</taxon>
        <taxon>Bacillati</taxon>
        <taxon>Actinomycetota</taxon>
        <taxon>Actinomycetes</taxon>
        <taxon>Mycobacteriales</taxon>
        <taxon>Mycobacteriaceae</taxon>
        <taxon>Mycobacterium</taxon>
    </lineage>
</organism>
<evidence type="ECO:0000313" key="1">
    <source>
        <dbReference type="EMBL" id="BBY02275.1"/>
    </source>
</evidence>
<dbReference type="AlphaFoldDB" id="A0A7I7P0K3"/>
<sequence>MPASQRHLRDVIPACDGAAMNLQGIELRYVLTMHLAHNGPATIGEMIEALAGQGFQIRGRASKVISDALRWEMGRGRVRRMGRGRYGPRLIPRSTEHRIHQRVLALRAAAKLSL</sequence>
<evidence type="ECO:0000313" key="2">
    <source>
        <dbReference type="Proteomes" id="UP000466632"/>
    </source>
</evidence>
<dbReference type="EMBL" id="AP022582">
    <property type="protein sequence ID" value="BBY02275.1"/>
    <property type="molecule type" value="Genomic_DNA"/>
</dbReference>
<proteinExistence type="predicted"/>
<accession>A0A7I7P0K3</accession>
<dbReference type="KEGG" id="mseo:MSEO_27740"/>
<protein>
    <submittedName>
        <fullName evidence="1">Uncharacterized protein</fullName>
    </submittedName>
</protein>
<reference evidence="1 2" key="1">
    <citation type="journal article" date="2019" name="Emerg. Microbes Infect.">
        <title>Comprehensive subspecies identification of 175 nontuberculous mycobacteria species based on 7547 genomic profiles.</title>
        <authorList>
            <person name="Matsumoto Y."/>
            <person name="Kinjo T."/>
            <person name="Motooka D."/>
            <person name="Nabeya D."/>
            <person name="Jung N."/>
            <person name="Uechi K."/>
            <person name="Horii T."/>
            <person name="Iida T."/>
            <person name="Fujita J."/>
            <person name="Nakamura S."/>
        </authorList>
    </citation>
    <scope>NUCLEOTIDE SEQUENCE [LARGE SCALE GENOMIC DNA]</scope>
    <source>
        <strain evidence="1 2">JCM 16018</strain>
    </source>
</reference>
<gene>
    <name evidence="1" type="ORF">MSEO_27740</name>
</gene>
<dbReference type="Proteomes" id="UP000466632">
    <property type="component" value="Chromosome"/>
</dbReference>